<proteinExistence type="predicted"/>
<comment type="caution">
    <text evidence="2">The sequence shown here is derived from an EMBL/GenBank/DDBJ whole genome shotgun (WGS) entry which is preliminary data.</text>
</comment>
<protein>
    <recommendedName>
        <fullName evidence="1">Tail spike TSP1/Gp66 N-terminal domain-containing protein</fullName>
    </recommendedName>
</protein>
<dbReference type="Gene3D" id="2.10.10.80">
    <property type="match status" value="1"/>
</dbReference>
<evidence type="ECO:0000313" key="2">
    <source>
        <dbReference type="EMBL" id="ELR5215913.1"/>
    </source>
</evidence>
<dbReference type="Pfam" id="PF18668">
    <property type="entry name" value="Tail_spike_N"/>
    <property type="match status" value="1"/>
</dbReference>
<organism evidence="2">
    <name type="scientific">Providencia rettgeri</name>
    <dbReference type="NCBI Taxonomy" id="587"/>
    <lineage>
        <taxon>Bacteria</taxon>
        <taxon>Pseudomonadati</taxon>
        <taxon>Pseudomonadota</taxon>
        <taxon>Gammaproteobacteria</taxon>
        <taxon>Enterobacterales</taxon>
        <taxon>Morganellaceae</taxon>
        <taxon>Providencia</taxon>
    </lineage>
</organism>
<name>A0AAD2ZIN6_PRORE</name>
<dbReference type="AlphaFoldDB" id="A0AAD2ZIN6"/>
<accession>A0AAD2ZIN6</accession>
<sequence>MREVKPTQKPVPSSDVKDLFFNSGLLDIWATSLERKYIDRFGNCHLTAAGMEWIFNELATKFKIESEQALLAAGYAPAGTFQEGAEVVSRNGTVLWKLPDGDGDHYRWDGDLPKQVPAGSTPQSTGGIGKGAWVSVGDAALRPDVELLKKYSFFDVRKFGAVGCAFNEVGLDIIDSSDAIIECIDKLGTAYIPPNMAFYFDKTITLNAENLIIDGDLRYTSDGVGIHLIKDSTLDTRKGCITRYADSFDNDISCLVLLNNYIEGDGGCTGNTVLGLDLRNKFTPSSYPSVTPTDKCTGTGIWLLAGSERYSGLKTARALERVTRNNITIKSIRGFEYGEKKEARFLYESSFGGVKGQGGWVNSNTINSPFFSECKYHIAILCDGVHEGKTRGECSGNFFNSVSFQFDKGRVTERFIYCEGYNNSFTIMPWDFSLDDKPLFEFGKNAQSTRFAEKNFLLSLYDSGTREGFSQFNGVVLEGNPGSNTIQASGTNWNNSFVRVPPASFSYRQNQGYIGIVENCLANANKSELIETVQLTRINSDGELMPFVGNLTNAFTPDYNYVAIDIRNIVTLKLEINFKNTLGIDVVGIVFGAYKSGVVRNVKVLSYNSQDVVISELLNSSNVNAITHFSEINISNGTKKLVYEITVDNSASESFGIVNVFARSYTARNDEYHLRKSGDSILGDLTFEDGGVVLKDDGGNKFRLLIKDSKLDVVKI</sequence>
<dbReference type="EMBL" id="ABEXCJ050000001">
    <property type="protein sequence ID" value="EMR4588100.1"/>
    <property type="molecule type" value="Genomic_DNA"/>
</dbReference>
<evidence type="ECO:0000313" key="3">
    <source>
        <dbReference type="EMBL" id="EMR4588100.1"/>
    </source>
</evidence>
<gene>
    <name evidence="3" type="ORF">M0K77_000351</name>
    <name evidence="2" type="ORF">M0K77_RS01755</name>
</gene>
<dbReference type="EMBL" id="ABEXCJ040000001">
    <property type="protein sequence ID" value="ELR5215913.1"/>
    <property type="molecule type" value="Genomic_DNA"/>
</dbReference>
<dbReference type="InterPro" id="IPR040775">
    <property type="entry name" value="Tail_spike_N"/>
</dbReference>
<evidence type="ECO:0000259" key="1">
    <source>
        <dbReference type="Pfam" id="PF18668"/>
    </source>
</evidence>
<reference evidence="2" key="1">
    <citation type="submission" date="2023-10" db="EMBL/GenBank/DDBJ databases">
        <authorList>
            <consortium name="Clinical and Environmental Microbiology Branch: Whole genome sequencing antimicrobial resistance pathogens in the healthcare setting"/>
        </authorList>
    </citation>
    <scope>NUCLEOTIDE SEQUENCE</scope>
    <source>
        <strain evidence="2">2020QW-00022</strain>
    </source>
</reference>
<feature type="domain" description="Tail spike TSP1/Gp66 N-terminal" evidence="1">
    <location>
        <begin position="79"/>
        <end position="138"/>
    </location>
</feature>